<evidence type="ECO:0000256" key="2">
    <source>
        <dbReference type="ARBA" id="ARBA00022771"/>
    </source>
</evidence>
<dbReference type="InterPro" id="IPR036855">
    <property type="entry name" value="Znf_CCCH_sf"/>
</dbReference>
<feature type="zinc finger region" description="C3H1-type" evidence="4">
    <location>
        <begin position="294"/>
        <end position="321"/>
    </location>
</feature>
<gene>
    <name evidence="7" type="ORF">FEM48_Zijuj01G0158300</name>
</gene>
<feature type="compositionally biased region" description="Basic and acidic residues" evidence="5">
    <location>
        <begin position="255"/>
        <end position="270"/>
    </location>
</feature>
<feature type="domain" description="C3H1-type" evidence="6">
    <location>
        <begin position="294"/>
        <end position="321"/>
    </location>
</feature>
<name>A0A978W254_ZIZJJ</name>
<evidence type="ECO:0000313" key="8">
    <source>
        <dbReference type="Proteomes" id="UP000813462"/>
    </source>
</evidence>
<dbReference type="AlphaFoldDB" id="A0A978W254"/>
<accession>A0A978W254</accession>
<evidence type="ECO:0000313" key="7">
    <source>
        <dbReference type="EMBL" id="KAH7546038.1"/>
    </source>
</evidence>
<dbReference type="GO" id="GO:0008270">
    <property type="term" value="F:zinc ion binding"/>
    <property type="evidence" value="ECO:0007669"/>
    <property type="project" value="UniProtKB-KW"/>
</dbReference>
<feature type="region of interest" description="Disordered" evidence="5">
    <location>
        <begin position="252"/>
        <end position="277"/>
    </location>
</feature>
<proteinExistence type="predicted"/>
<organism evidence="7 8">
    <name type="scientific">Ziziphus jujuba var. spinosa</name>
    <dbReference type="NCBI Taxonomy" id="714518"/>
    <lineage>
        <taxon>Eukaryota</taxon>
        <taxon>Viridiplantae</taxon>
        <taxon>Streptophyta</taxon>
        <taxon>Embryophyta</taxon>
        <taxon>Tracheophyta</taxon>
        <taxon>Spermatophyta</taxon>
        <taxon>Magnoliopsida</taxon>
        <taxon>eudicotyledons</taxon>
        <taxon>Gunneridae</taxon>
        <taxon>Pentapetalae</taxon>
        <taxon>rosids</taxon>
        <taxon>fabids</taxon>
        <taxon>Rosales</taxon>
        <taxon>Rhamnaceae</taxon>
        <taxon>Paliureae</taxon>
        <taxon>Ziziphus</taxon>
    </lineage>
</organism>
<sequence>MSFEDRCRAHINRYFGRDEVDEFMWRRAYHLEQSKEYDDVKSEIENRKDFLQCQAHLHRLPPKEMKCSVRRDLGLAYGSAGMIDRYVLGVDHLYPKPVYRNLKIVELIDYVRQDVKSVEHYGRLELGSSTQGKFRNMLPSNAFGVDQSSFGSKKETLNIQSEGLRIKPGRYLSLGENKGILLDNMKDAQTLTDKNSSKSCIEHHSNSNSYLCKSEIMSAKTTNSCHVTGKGAVVAIQMRDCFGKEANDVWDPEDEIKQTDKQSGDDEKQAASRLASEIGTQSLSSGAGIDNGDKRPAIVCDFFAKGWCIKGSMCRFLHRKDNLNNTHAQDEGVAFAANRKDVQLDEGVRGSTDFHDPIAPLVGINSAFPLHLTSEGIQKLERIVSERSIQFPEERDCFALHKEILSVGTCPDAKQMASASGYPVLSPLFEDVERQSKRQHWPTNDCGSHLLLANRSGSVFRNSLHPEYGFSSSGYTITADKYGIGKPSSHSTSLEELASSRSCRPSLSHSPNSISSNHLLGTGMLSCNSISSGNGLPPFSYSSLYASSLRSSSFLRSSPISCSELDNLPSTSISLPSAELKSKISSDDWEPSVPFRPSFFIPPAISSPRSQYDPLRDSFELPKLGDVSLKAFYCQGSSKMNASNQQTFGDSVTGTVGLSSNEDINSVSSHNIRSENVLNKSCHTHEKDMPANEAKALGMSVGSQNEALSKEENALDLSDVEDNINMNKISEHCDSRHQRDGSRQVKDLKVDRVGQNKEEEVDCIMGENMHKELKPMRHFRAALVDLVKELLKPKWREGNLRKDAHNKIVRKAVEKVLSSLQHQQIPSTTESVKQYLSSSRLKINKLVEGYADKYGKT</sequence>
<dbReference type="EMBL" id="JAEACU010000001">
    <property type="protein sequence ID" value="KAH7546038.1"/>
    <property type="molecule type" value="Genomic_DNA"/>
</dbReference>
<dbReference type="SUPFAM" id="SSF90229">
    <property type="entry name" value="CCCH zinc finger"/>
    <property type="match status" value="1"/>
</dbReference>
<dbReference type="InterPro" id="IPR052650">
    <property type="entry name" value="Zinc_finger_CCCH"/>
</dbReference>
<evidence type="ECO:0000256" key="4">
    <source>
        <dbReference type="PROSITE-ProRule" id="PRU00723"/>
    </source>
</evidence>
<comment type="caution">
    <text evidence="7">The sequence shown here is derived from an EMBL/GenBank/DDBJ whole genome shotgun (WGS) entry which is preliminary data.</text>
</comment>
<dbReference type="InterPro" id="IPR000571">
    <property type="entry name" value="Znf_CCCH"/>
</dbReference>
<keyword evidence="2 4" id="KW-0863">Zinc-finger</keyword>
<dbReference type="InterPro" id="IPR032297">
    <property type="entry name" value="Torus"/>
</dbReference>
<dbReference type="SMART" id="SM00356">
    <property type="entry name" value="ZnF_C3H1"/>
    <property type="match status" value="1"/>
</dbReference>
<evidence type="ECO:0000256" key="5">
    <source>
        <dbReference type="SAM" id="MobiDB-lite"/>
    </source>
</evidence>
<dbReference type="Pfam" id="PF16131">
    <property type="entry name" value="Torus"/>
    <property type="match status" value="1"/>
</dbReference>
<keyword evidence="1 4" id="KW-0479">Metal-binding</keyword>
<dbReference type="Proteomes" id="UP000813462">
    <property type="component" value="Unassembled WGS sequence"/>
</dbReference>
<evidence type="ECO:0000259" key="6">
    <source>
        <dbReference type="PROSITE" id="PS50103"/>
    </source>
</evidence>
<evidence type="ECO:0000256" key="1">
    <source>
        <dbReference type="ARBA" id="ARBA00022723"/>
    </source>
</evidence>
<keyword evidence="3 4" id="KW-0862">Zinc</keyword>
<protein>
    <recommendedName>
        <fullName evidence="6">C3H1-type domain-containing protein</fullName>
    </recommendedName>
</protein>
<dbReference type="PANTHER" id="PTHR36886:SF3">
    <property type="entry name" value="PROTEIN FRIGIDA-ESSENTIAL 1"/>
    <property type="match status" value="1"/>
</dbReference>
<evidence type="ECO:0000256" key="3">
    <source>
        <dbReference type="ARBA" id="ARBA00022833"/>
    </source>
</evidence>
<dbReference type="PANTHER" id="PTHR36886">
    <property type="entry name" value="PROTEIN FRIGIDA-ESSENTIAL 1"/>
    <property type="match status" value="1"/>
</dbReference>
<dbReference type="PROSITE" id="PS50103">
    <property type="entry name" value="ZF_C3H1"/>
    <property type="match status" value="1"/>
</dbReference>
<reference evidence="7" key="1">
    <citation type="journal article" date="2021" name="Front. Plant Sci.">
        <title>Chromosome-Scale Genome Assembly for Chinese Sour Jujube and Insights Into Its Genome Evolution and Domestication Signature.</title>
        <authorList>
            <person name="Shen L.-Y."/>
            <person name="Luo H."/>
            <person name="Wang X.-L."/>
            <person name="Wang X.-M."/>
            <person name="Qiu X.-J."/>
            <person name="Liu H."/>
            <person name="Zhou S.-S."/>
            <person name="Jia K.-H."/>
            <person name="Nie S."/>
            <person name="Bao Y.-T."/>
            <person name="Zhang R.-G."/>
            <person name="Yun Q.-Z."/>
            <person name="Chai Y.-H."/>
            <person name="Lu J.-Y."/>
            <person name="Li Y."/>
            <person name="Zhao S.-W."/>
            <person name="Mao J.-F."/>
            <person name="Jia S.-G."/>
            <person name="Mao Y.-M."/>
        </authorList>
    </citation>
    <scope>NUCLEOTIDE SEQUENCE</scope>
    <source>
        <strain evidence="7">AT0</strain>
        <tissue evidence="7">Leaf</tissue>
    </source>
</reference>